<dbReference type="InterPro" id="IPR029016">
    <property type="entry name" value="GAF-like_dom_sf"/>
</dbReference>
<evidence type="ECO:0000256" key="2">
    <source>
        <dbReference type="ARBA" id="ARBA00023125"/>
    </source>
</evidence>
<organism evidence="7 8">
    <name type="scientific">Variovorax humicola</name>
    <dbReference type="NCBI Taxonomy" id="1769758"/>
    <lineage>
        <taxon>Bacteria</taxon>
        <taxon>Pseudomonadati</taxon>
        <taxon>Pseudomonadota</taxon>
        <taxon>Betaproteobacteria</taxon>
        <taxon>Burkholderiales</taxon>
        <taxon>Comamonadaceae</taxon>
        <taxon>Variovorax</taxon>
    </lineage>
</organism>
<keyword evidence="2" id="KW-0238">DNA-binding</keyword>
<dbReference type="EMBL" id="JBBKZV010000027">
    <property type="protein sequence ID" value="MEJ8825900.1"/>
    <property type="molecule type" value="Genomic_DNA"/>
</dbReference>
<dbReference type="PROSITE" id="PS51077">
    <property type="entry name" value="HTH_ICLR"/>
    <property type="match status" value="1"/>
</dbReference>
<feature type="region of interest" description="Disordered" evidence="4">
    <location>
        <begin position="1"/>
        <end position="26"/>
    </location>
</feature>
<evidence type="ECO:0000256" key="3">
    <source>
        <dbReference type="ARBA" id="ARBA00023163"/>
    </source>
</evidence>
<keyword evidence="8" id="KW-1185">Reference proteome</keyword>
<name>A0ABU8W7F9_9BURK</name>
<dbReference type="PANTHER" id="PTHR30136">
    <property type="entry name" value="HELIX-TURN-HELIX TRANSCRIPTIONAL REGULATOR, ICLR FAMILY"/>
    <property type="match status" value="1"/>
</dbReference>
<sequence>MHKEPATVDTDQLAQQSPNAAAPERLGTRSLTRGIKLMRMIASRPQFGWRLSDLAAACDLDRATVHRMLGCMIEERLVVQCASDRHYLPGPLMHELGLALPEHVHFQRRAEATLQAFARRMGGVAVLLLRSGNEYVCSARAGSLPLSGSVLYPGSRRPLFTAAGGVAILQTLPAEEARKVLLDNVAQEVARCGTGRLAALQKMRERSDRHGFGVNLGDVVPGVHAFGMPVRGSSGATFAALCLLGTPELYGEQRLESLRDELGAAAATLGADACKFNL</sequence>
<evidence type="ECO:0000313" key="8">
    <source>
        <dbReference type="Proteomes" id="UP001363010"/>
    </source>
</evidence>
<dbReference type="InterPro" id="IPR036390">
    <property type="entry name" value="WH_DNA-bd_sf"/>
</dbReference>
<keyword evidence="3" id="KW-0804">Transcription</keyword>
<dbReference type="InterPro" id="IPR050707">
    <property type="entry name" value="HTH_MetabolicPath_Reg"/>
</dbReference>
<dbReference type="PROSITE" id="PS51078">
    <property type="entry name" value="ICLR_ED"/>
    <property type="match status" value="1"/>
</dbReference>
<keyword evidence="1" id="KW-0805">Transcription regulation</keyword>
<dbReference type="RefSeq" id="WP_340367007.1">
    <property type="nucleotide sequence ID" value="NZ_JBBKZV010000027.1"/>
</dbReference>
<dbReference type="InterPro" id="IPR014757">
    <property type="entry name" value="Tscrpt_reg_IclR_C"/>
</dbReference>
<dbReference type="Pfam" id="PF09339">
    <property type="entry name" value="HTH_IclR"/>
    <property type="match status" value="1"/>
</dbReference>
<feature type="domain" description="HTH iclR-type" evidence="5">
    <location>
        <begin position="28"/>
        <end position="91"/>
    </location>
</feature>
<dbReference type="InterPro" id="IPR005471">
    <property type="entry name" value="Tscrpt_reg_IclR_N"/>
</dbReference>
<evidence type="ECO:0000313" key="7">
    <source>
        <dbReference type="EMBL" id="MEJ8825900.1"/>
    </source>
</evidence>
<dbReference type="Pfam" id="PF01614">
    <property type="entry name" value="IclR_C"/>
    <property type="match status" value="1"/>
</dbReference>
<dbReference type="Proteomes" id="UP001363010">
    <property type="component" value="Unassembled WGS sequence"/>
</dbReference>
<feature type="domain" description="IclR-ED" evidence="6">
    <location>
        <begin position="92"/>
        <end position="275"/>
    </location>
</feature>
<accession>A0ABU8W7F9</accession>
<comment type="caution">
    <text evidence="7">The sequence shown here is derived from an EMBL/GenBank/DDBJ whole genome shotgun (WGS) entry which is preliminary data.</text>
</comment>
<dbReference type="Gene3D" id="1.10.10.10">
    <property type="entry name" value="Winged helix-like DNA-binding domain superfamily/Winged helix DNA-binding domain"/>
    <property type="match status" value="1"/>
</dbReference>
<dbReference type="SUPFAM" id="SSF55781">
    <property type="entry name" value="GAF domain-like"/>
    <property type="match status" value="1"/>
</dbReference>
<dbReference type="PANTHER" id="PTHR30136:SF39">
    <property type="entry name" value="TRANSCRIPTIONAL REGULATORY PROTEIN"/>
    <property type="match status" value="1"/>
</dbReference>
<protein>
    <submittedName>
        <fullName evidence="7">Helix-turn-helix domain-containing protein</fullName>
    </submittedName>
</protein>
<reference evidence="7 8" key="1">
    <citation type="submission" date="2024-03" db="EMBL/GenBank/DDBJ databases">
        <title>Novel species of the genus Variovorax.</title>
        <authorList>
            <person name="Liu Q."/>
            <person name="Xin Y.-H."/>
        </authorList>
    </citation>
    <scope>NUCLEOTIDE SEQUENCE [LARGE SCALE GENOMIC DNA]</scope>
    <source>
        <strain evidence="7 8">KACC 18501</strain>
    </source>
</reference>
<dbReference type="InterPro" id="IPR036388">
    <property type="entry name" value="WH-like_DNA-bd_sf"/>
</dbReference>
<gene>
    <name evidence="7" type="ORF">WKW80_28360</name>
</gene>
<evidence type="ECO:0000256" key="4">
    <source>
        <dbReference type="SAM" id="MobiDB-lite"/>
    </source>
</evidence>
<dbReference type="Gene3D" id="3.30.450.40">
    <property type="match status" value="1"/>
</dbReference>
<dbReference type="SMART" id="SM00346">
    <property type="entry name" value="HTH_ICLR"/>
    <property type="match status" value="1"/>
</dbReference>
<evidence type="ECO:0000259" key="6">
    <source>
        <dbReference type="PROSITE" id="PS51078"/>
    </source>
</evidence>
<proteinExistence type="predicted"/>
<evidence type="ECO:0000259" key="5">
    <source>
        <dbReference type="PROSITE" id="PS51077"/>
    </source>
</evidence>
<feature type="compositionally biased region" description="Polar residues" evidence="4">
    <location>
        <begin position="9"/>
        <end position="19"/>
    </location>
</feature>
<evidence type="ECO:0000256" key="1">
    <source>
        <dbReference type="ARBA" id="ARBA00023015"/>
    </source>
</evidence>
<dbReference type="SUPFAM" id="SSF46785">
    <property type="entry name" value="Winged helix' DNA-binding domain"/>
    <property type="match status" value="1"/>
</dbReference>